<reference evidence="2 3" key="1">
    <citation type="submission" date="2015-03" db="EMBL/GenBank/DDBJ databases">
        <authorList>
            <person name="Murphy D."/>
        </authorList>
    </citation>
    <scope>NUCLEOTIDE SEQUENCE [LARGE SCALE GENOMIC DNA]</scope>
    <source>
        <strain evidence="2 3">OL-4</strain>
    </source>
</reference>
<sequence>MAGLNSFRDVIEDMFYNDIFNALSAFVEDNPSRLENNSYRVQNPDEAALSDFKVQFVNITESEGNEVLFDVVVSAEVEIAETVRRNRETDGIEQWFRVSCTAELEDGIQDFRISDIQIYSKNRRSTQNNLSEYLVPIIYKEHLDNVAEKFLAKYYPEALTGPMPVPSREVAKRMGLDVQEVHITKTCSVFGQIYFSDCEARHYDSDTREYKPLAVKRGTILIDPNVFFMRNVGSVNNTIIHECVHWDLHKKFFELEKLYNKEARSISCQVQEGIRPERNRTPLDWMEWQANALAPRILMPIRQARQKIEELIEKNKRVLQTENMADIMESVVFELSDFFEVSKQAAKIRMIDLGYTEAIGVFTYVDDHYISNYTFERSALKNNQTFTIGTQDALVEYALNPDFRQLIDSGKYVYVDAHFCVNDTKYIRQNESGYAELTDYARQHIDECCLIFDIKARRNDRYGAKYYTECVLFRNIVSDTIIEAKYSSSPQNQRTEARAVELKKISNEAKRTANIMRGLPATFSDTLVAHMDRLEITVENLEEKSLVNARTIQRMRNDERYQPKLGTIVAVCIGLQLNPVFSADMIRKSGNTFRATEEHIIYQMLLNSYYQNSIYECNEILQANNCKPLTKEE</sequence>
<dbReference type="AlphaFoldDB" id="A0A0E4GC77"/>
<keyword evidence="1" id="KW-0175">Coiled coil</keyword>
<evidence type="ECO:0000313" key="2">
    <source>
        <dbReference type="EMBL" id="CFX73849.1"/>
    </source>
</evidence>
<keyword evidence="3" id="KW-1185">Reference proteome</keyword>
<evidence type="ECO:0000256" key="1">
    <source>
        <dbReference type="SAM" id="Coils"/>
    </source>
</evidence>
<dbReference type="EMBL" id="CGIH01000028">
    <property type="protein sequence ID" value="CFX73849.1"/>
    <property type="molecule type" value="Genomic_DNA"/>
</dbReference>
<dbReference type="Proteomes" id="UP000045545">
    <property type="component" value="Unassembled WGS sequence"/>
</dbReference>
<accession>A0A0E4GC77</accession>
<dbReference type="STRING" id="690567.1759"/>
<feature type="coiled-coil region" evidence="1">
    <location>
        <begin position="492"/>
        <end position="544"/>
    </location>
</feature>
<organism evidence="2 3">
    <name type="scientific">Syntrophomonas zehnderi OL-4</name>
    <dbReference type="NCBI Taxonomy" id="690567"/>
    <lineage>
        <taxon>Bacteria</taxon>
        <taxon>Bacillati</taxon>
        <taxon>Bacillota</taxon>
        <taxon>Clostridia</taxon>
        <taxon>Eubacteriales</taxon>
        <taxon>Syntrophomonadaceae</taxon>
        <taxon>Syntrophomonas</taxon>
    </lineage>
</organism>
<protein>
    <submittedName>
        <fullName evidence="2">Uncharacterized protein</fullName>
    </submittedName>
</protein>
<dbReference type="OrthoDB" id="581382at2"/>
<dbReference type="RefSeq" id="WP_046497792.1">
    <property type="nucleotide sequence ID" value="NZ_CGIH01000028.1"/>
</dbReference>
<evidence type="ECO:0000313" key="3">
    <source>
        <dbReference type="Proteomes" id="UP000045545"/>
    </source>
</evidence>
<gene>
    <name evidence="2" type="ORF">1759</name>
</gene>
<proteinExistence type="predicted"/>
<name>A0A0E4GC77_9FIRM</name>